<dbReference type="SUPFAM" id="SSF81383">
    <property type="entry name" value="F-box domain"/>
    <property type="match status" value="1"/>
</dbReference>
<dbReference type="PANTHER" id="PTHR31111:SF136">
    <property type="entry name" value="F-BOX ASSOCIATED DOMAIN-CONTAINING PROTEIN"/>
    <property type="match status" value="1"/>
</dbReference>
<dbReference type="SMART" id="SM00256">
    <property type="entry name" value="FBOX"/>
    <property type="match status" value="1"/>
</dbReference>
<dbReference type="Pfam" id="PF00646">
    <property type="entry name" value="F-box"/>
    <property type="match status" value="1"/>
</dbReference>
<dbReference type="Gene3D" id="1.20.1280.50">
    <property type="match status" value="1"/>
</dbReference>
<dbReference type="OrthoDB" id="661635at2759"/>
<dbReference type="InterPro" id="IPR017451">
    <property type="entry name" value="F-box-assoc_interact_dom"/>
</dbReference>
<dbReference type="PANTHER" id="PTHR31111">
    <property type="entry name" value="BNAA05G37150D PROTEIN-RELATED"/>
    <property type="match status" value="1"/>
</dbReference>
<dbReference type="InterPro" id="IPR036047">
    <property type="entry name" value="F-box-like_dom_sf"/>
</dbReference>
<sequence length="432" mass="50082">MAETPILSSNPPWAPRSDDVAVFIPEDLTSMILMCLPVKSIVRFKSVSRDWHRTISSKSFITSHLHRSKTNPTNLIIPSTYNEVSERIFERDLLGSALRQINAVMYHEVPSRIRMYRYGEAGRVDRATLFFETVTDRIKRCIDDPLHSDGLLLFSVSPCRTYLCNPATRKLIDLPTAGLVCDPKLEYNLGFGLDPRTNNYKVVRYFCQSGRHFDCDVFTVGTTPAAWRAATVPPPYPIAKNPSACVEGSIYWFIDPTKHEWSPPEDKILAFSLSDEEFRLVSAPPTSRWHPRTARLVEFEGSLCFVNNLMDEQVLEMWMSSDSDETLAWIRSYTINLSDELLQWIRRYIYNLSPPEETRYIMPIRVHGEKIILRLPRAIAWYNLRSQNFDRFVKMQQDILFLGYQTYVMHYNMPFTEYRFTPYVESLVPLGG</sequence>
<dbReference type="Proteomes" id="UP001055439">
    <property type="component" value="Chromosome 1"/>
</dbReference>
<accession>A0A9E7EDX3</accession>
<dbReference type="NCBIfam" id="TIGR01640">
    <property type="entry name" value="F_box_assoc_1"/>
    <property type="match status" value="1"/>
</dbReference>
<evidence type="ECO:0000313" key="2">
    <source>
        <dbReference type="EMBL" id="URD75474.1"/>
    </source>
</evidence>
<evidence type="ECO:0000259" key="1">
    <source>
        <dbReference type="SMART" id="SM00256"/>
    </source>
</evidence>
<evidence type="ECO:0000313" key="3">
    <source>
        <dbReference type="Proteomes" id="UP001055439"/>
    </source>
</evidence>
<feature type="domain" description="F-box" evidence="1">
    <location>
        <begin position="24"/>
        <end position="63"/>
    </location>
</feature>
<dbReference type="EMBL" id="CP097502">
    <property type="protein sequence ID" value="URD75474.1"/>
    <property type="molecule type" value="Genomic_DNA"/>
</dbReference>
<dbReference type="AlphaFoldDB" id="A0A9E7EDX3"/>
<protein>
    <submittedName>
        <fullName evidence="2">FBOX</fullName>
    </submittedName>
</protein>
<dbReference type="InterPro" id="IPR001810">
    <property type="entry name" value="F-box_dom"/>
</dbReference>
<organism evidence="2 3">
    <name type="scientific">Musa troglodytarum</name>
    <name type="common">fe'i banana</name>
    <dbReference type="NCBI Taxonomy" id="320322"/>
    <lineage>
        <taxon>Eukaryota</taxon>
        <taxon>Viridiplantae</taxon>
        <taxon>Streptophyta</taxon>
        <taxon>Embryophyta</taxon>
        <taxon>Tracheophyta</taxon>
        <taxon>Spermatophyta</taxon>
        <taxon>Magnoliopsida</taxon>
        <taxon>Liliopsida</taxon>
        <taxon>Zingiberales</taxon>
        <taxon>Musaceae</taxon>
        <taxon>Musa</taxon>
    </lineage>
</organism>
<proteinExistence type="predicted"/>
<reference evidence="2" key="1">
    <citation type="submission" date="2022-05" db="EMBL/GenBank/DDBJ databases">
        <title>The Musa troglodytarum L. genome provides insights into the mechanism of non-climacteric behaviour and enrichment of carotenoids.</title>
        <authorList>
            <person name="Wang J."/>
        </authorList>
    </citation>
    <scope>NUCLEOTIDE SEQUENCE</scope>
    <source>
        <tissue evidence="2">Leaf</tissue>
    </source>
</reference>
<keyword evidence="3" id="KW-1185">Reference proteome</keyword>
<dbReference type="InterPro" id="IPR013187">
    <property type="entry name" value="F-box-assoc_dom_typ3"/>
</dbReference>
<gene>
    <name evidence="2" type="ORF">MUK42_33613</name>
</gene>
<dbReference type="Pfam" id="PF08268">
    <property type="entry name" value="FBA_3"/>
    <property type="match status" value="1"/>
</dbReference>
<name>A0A9E7EDX3_9LILI</name>